<keyword evidence="12" id="KW-0407">Ion channel</keyword>
<dbReference type="GO" id="GO:0033198">
    <property type="term" value="P:response to ATP"/>
    <property type="evidence" value="ECO:0007669"/>
    <property type="project" value="InterPro"/>
</dbReference>
<feature type="region of interest" description="Disordered" evidence="17">
    <location>
        <begin position="362"/>
        <end position="391"/>
    </location>
</feature>
<sequence>MLILANVEEFCAFECWDVFAIVYKKGYQEFEDVQSAVTTKLKGVVFTNFTTIPGLDGRIWDVADYVVPPLENDAFFVMTNVYVTPSQRQATCEEDPTIGDALCENKTCTPNEPVVNGNGVKTGACLNSTILPGTKVCEIYAWCPVENDNTSTPPYPALGAAKNFTVFIKNNIEFPKFGVQRRNIPDFASDDYLSLCRFNPYDPHDRYCPIFLLDTIVQSAGYAFDDVTKEGAVIQIIITWDCNLDYDESNCLPEYSFRRLDRGDFKVSRGFNFRYADHYKSDNGTSFRTLYKTYGIRFVIVVQGTAGRFGAWPLFLNIGSGIALLSIATVLCDIIVLYILKARSYYRDKKYQDVKGEDAYEAFDEDKSDSESGTRRRQSSISQASTNRSID</sequence>
<feature type="compositionally biased region" description="Polar residues" evidence="17">
    <location>
        <begin position="379"/>
        <end position="391"/>
    </location>
</feature>
<evidence type="ECO:0000256" key="5">
    <source>
        <dbReference type="ARBA" id="ARBA00022692"/>
    </source>
</evidence>
<dbReference type="GO" id="GO:0098794">
    <property type="term" value="C:postsynapse"/>
    <property type="evidence" value="ECO:0007669"/>
    <property type="project" value="GOC"/>
</dbReference>
<evidence type="ECO:0000256" key="12">
    <source>
        <dbReference type="ARBA" id="ARBA00023303"/>
    </source>
</evidence>
<dbReference type="InterPro" id="IPR001429">
    <property type="entry name" value="P2X_purnocptor"/>
</dbReference>
<reference evidence="19 20" key="1">
    <citation type="submission" date="2018-04" db="EMBL/GenBank/DDBJ databases">
        <title>The genome of golden apple snail Pomacea canaliculata provides insight into stress tolerance and invasive adaptation.</title>
        <authorList>
            <person name="Liu C."/>
            <person name="Liu B."/>
            <person name="Ren Y."/>
            <person name="Zhang Y."/>
            <person name="Wang H."/>
            <person name="Li S."/>
            <person name="Jiang F."/>
            <person name="Yin L."/>
            <person name="Zhang G."/>
            <person name="Qian W."/>
            <person name="Fan W."/>
        </authorList>
    </citation>
    <scope>NUCLEOTIDE SEQUENCE [LARGE SCALE GENOMIC DNA]</scope>
    <source>
        <strain evidence="19">SZHN2017</strain>
        <tissue evidence="19">Muscle</tissue>
    </source>
</reference>
<feature type="disulfide bond" evidence="15">
    <location>
        <begin position="103"/>
        <end position="125"/>
    </location>
</feature>
<dbReference type="Pfam" id="PF00864">
    <property type="entry name" value="P2X_receptor"/>
    <property type="match status" value="1"/>
</dbReference>
<feature type="binding site" evidence="14">
    <location>
        <position position="292"/>
    </location>
    <ligand>
        <name>ATP</name>
        <dbReference type="ChEBI" id="CHEBI:30616"/>
        <note>ligand shared between two neighboring subunits of the homotrimer</note>
    </ligand>
</feature>
<evidence type="ECO:0000256" key="14">
    <source>
        <dbReference type="PIRSR" id="PIRSR005713-1"/>
    </source>
</evidence>
<keyword evidence="4" id="KW-1003">Cell membrane</keyword>
<keyword evidence="7" id="KW-0406">Ion transport</keyword>
<dbReference type="GO" id="GO:0001614">
    <property type="term" value="F:purinergic nucleotide receptor activity"/>
    <property type="evidence" value="ECO:0007669"/>
    <property type="project" value="InterPro"/>
</dbReference>
<dbReference type="GO" id="GO:0005524">
    <property type="term" value="F:ATP binding"/>
    <property type="evidence" value="ECO:0007669"/>
    <property type="project" value="UniProtKB-KW"/>
</dbReference>
<feature type="disulfide bond" evidence="15">
    <location>
        <begin position="108"/>
        <end position="137"/>
    </location>
</feature>
<dbReference type="Proteomes" id="UP000245119">
    <property type="component" value="Linkage Group LG4"/>
</dbReference>
<evidence type="ECO:0000256" key="10">
    <source>
        <dbReference type="ARBA" id="ARBA00023180"/>
    </source>
</evidence>
<dbReference type="GO" id="GO:0005886">
    <property type="term" value="C:plasma membrane"/>
    <property type="evidence" value="ECO:0007669"/>
    <property type="project" value="UniProtKB-SubCell"/>
</dbReference>
<dbReference type="AlphaFoldDB" id="A0A2T7PI57"/>
<feature type="binding site" evidence="14">
    <location>
        <begin position="272"/>
        <end position="274"/>
    </location>
    <ligand>
        <name>ATP</name>
        <dbReference type="ChEBI" id="CHEBI:30616"/>
        <note>ligand shared between two neighboring subunits of the homotrimer</note>
    </ligand>
</feature>
<proteinExistence type="inferred from homology"/>
<dbReference type="InterPro" id="IPR027309">
    <property type="entry name" value="P2X_extracellular_dom_sf"/>
</dbReference>
<dbReference type="FunFam" id="2.60.490.10:FF:000001">
    <property type="entry name" value="P2X purinoceptor"/>
    <property type="match status" value="1"/>
</dbReference>
<protein>
    <submittedName>
        <fullName evidence="19">Uncharacterized protein</fullName>
    </submittedName>
</protein>
<keyword evidence="5 18" id="KW-0812">Transmembrane</keyword>
<keyword evidence="8 18" id="KW-0472">Membrane</keyword>
<evidence type="ECO:0000256" key="2">
    <source>
        <dbReference type="ARBA" id="ARBA00009848"/>
    </source>
</evidence>
<evidence type="ECO:0000313" key="19">
    <source>
        <dbReference type="EMBL" id="PVD33099.1"/>
    </source>
</evidence>
<organism evidence="19 20">
    <name type="scientific">Pomacea canaliculata</name>
    <name type="common">Golden apple snail</name>
    <dbReference type="NCBI Taxonomy" id="400727"/>
    <lineage>
        <taxon>Eukaryota</taxon>
        <taxon>Metazoa</taxon>
        <taxon>Spiralia</taxon>
        <taxon>Lophotrochozoa</taxon>
        <taxon>Mollusca</taxon>
        <taxon>Gastropoda</taxon>
        <taxon>Caenogastropoda</taxon>
        <taxon>Architaenioglossa</taxon>
        <taxon>Ampullarioidea</taxon>
        <taxon>Ampullariidae</taxon>
        <taxon>Pomacea</taxon>
    </lineage>
</organism>
<evidence type="ECO:0000256" key="11">
    <source>
        <dbReference type="ARBA" id="ARBA00023286"/>
    </source>
</evidence>
<keyword evidence="14" id="KW-0067">ATP-binding</keyword>
<evidence type="ECO:0000256" key="8">
    <source>
        <dbReference type="ARBA" id="ARBA00023136"/>
    </source>
</evidence>
<dbReference type="STRING" id="400727.A0A2T7PI57"/>
<feature type="glycosylation site" description="N-linked (GlcNAc...) asparagine" evidence="16">
    <location>
        <position position="163"/>
    </location>
</feature>
<keyword evidence="6 18" id="KW-1133">Transmembrane helix</keyword>
<gene>
    <name evidence="19" type="ORF">C0Q70_08548</name>
</gene>
<accession>A0A2T7PI57</accession>
<comment type="subcellular location">
    <subcellularLocation>
        <location evidence="1">Cell membrane</location>
        <topology evidence="1">Multi-pass membrane protein</topology>
    </subcellularLocation>
</comment>
<evidence type="ECO:0000313" key="20">
    <source>
        <dbReference type="Proteomes" id="UP000245119"/>
    </source>
</evidence>
<keyword evidence="14" id="KW-0547">Nucleotide-binding</keyword>
<evidence type="ECO:0000256" key="7">
    <source>
        <dbReference type="ARBA" id="ARBA00023065"/>
    </source>
</evidence>
<dbReference type="EMBL" id="PZQS01000004">
    <property type="protein sequence ID" value="PVD33099.1"/>
    <property type="molecule type" value="Genomic_DNA"/>
</dbReference>
<dbReference type="OrthoDB" id="494673at2759"/>
<evidence type="ECO:0000256" key="4">
    <source>
        <dbReference type="ARBA" id="ARBA00022475"/>
    </source>
</evidence>
<dbReference type="PANTHER" id="PTHR10125">
    <property type="entry name" value="P2X PURINOCEPTOR"/>
    <property type="match status" value="1"/>
</dbReference>
<evidence type="ECO:0000256" key="1">
    <source>
        <dbReference type="ARBA" id="ARBA00004651"/>
    </source>
</evidence>
<comment type="similarity">
    <text evidence="2">Belongs to the P2X receptor family.</text>
</comment>
<feature type="disulfide bond" evidence="15">
    <location>
        <begin position="196"/>
        <end position="208"/>
    </location>
</feature>
<keyword evidence="20" id="KW-1185">Reference proteome</keyword>
<keyword evidence="3" id="KW-0813">Transport</keyword>
<dbReference type="PIRSF" id="PIRSF005713">
    <property type="entry name" value="P2X_purinoceptor"/>
    <property type="match status" value="1"/>
</dbReference>
<keyword evidence="11" id="KW-1071">Ligand-gated ion channel</keyword>
<feature type="disulfide bond" evidence="15">
    <location>
        <begin position="92"/>
        <end position="143"/>
    </location>
</feature>
<name>A0A2T7PI57_POMCA</name>
<evidence type="ECO:0000256" key="17">
    <source>
        <dbReference type="SAM" id="MobiDB-lite"/>
    </source>
</evidence>
<evidence type="ECO:0000256" key="16">
    <source>
        <dbReference type="PIRSR" id="PIRSR005713-3"/>
    </source>
</evidence>
<feature type="binding site" evidence="14">
    <location>
        <position position="165"/>
    </location>
    <ligand>
        <name>ATP</name>
        <dbReference type="ChEBI" id="CHEBI:30616"/>
        <note>ligand shared between two neighboring subunits of the homotrimer</note>
    </ligand>
</feature>
<evidence type="ECO:0000256" key="9">
    <source>
        <dbReference type="ARBA" id="ARBA00023157"/>
    </source>
</evidence>
<dbReference type="GO" id="GO:0004931">
    <property type="term" value="F:extracellularly ATP-gated monoatomic cation channel activity"/>
    <property type="evidence" value="ECO:0007669"/>
    <property type="project" value="InterPro"/>
</dbReference>
<evidence type="ECO:0000256" key="15">
    <source>
        <dbReference type="PIRSR" id="PIRSR005713-2"/>
    </source>
</evidence>
<keyword evidence="10" id="KW-0325">Glycoprotein</keyword>
<evidence type="ECO:0000256" key="6">
    <source>
        <dbReference type="ARBA" id="ARBA00022989"/>
    </source>
</evidence>
<feature type="transmembrane region" description="Helical" evidence="18">
    <location>
        <begin position="321"/>
        <end position="340"/>
    </location>
</feature>
<dbReference type="Gene3D" id="1.10.287.940">
    <property type="entry name" value="atp-gated p2x4 ion channel"/>
    <property type="match status" value="1"/>
</dbReference>
<dbReference type="Gene3D" id="2.60.490.10">
    <property type="entry name" value="atp-gated p2x4 ion channel domain"/>
    <property type="match status" value="1"/>
</dbReference>
<evidence type="ECO:0000256" key="18">
    <source>
        <dbReference type="SAM" id="Phobius"/>
    </source>
</evidence>
<evidence type="ECO:0000256" key="3">
    <source>
        <dbReference type="ARBA" id="ARBA00022448"/>
    </source>
</evidence>
<comment type="catalytic activity">
    <reaction evidence="13">
        <text>Ca(2+)(in) = Ca(2+)(out)</text>
        <dbReference type="Rhea" id="RHEA:29671"/>
        <dbReference type="ChEBI" id="CHEBI:29108"/>
    </reaction>
</comment>
<dbReference type="PANTHER" id="PTHR10125:SF31">
    <property type="entry name" value="P2X RECEPTOR E"/>
    <property type="match status" value="1"/>
</dbReference>
<dbReference type="InterPro" id="IPR059116">
    <property type="entry name" value="P2X_receptor"/>
</dbReference>
<dbReference type="PRINTS" id="PR01307">
    <property type="entry name" value="P2XRECEPTOR"/>
</dbReference>
<feature type="binding site" evidence="14">
    <location>
        <begin position="40"/>
        <end position="42"/>
    </location>
    <ligand>
        <name>ATP</name>
        <dbReference type="ChEBI" id="CHEBI:30616"/>
        <note>ligand shared between two neighboring subunits of the homotrimer</note>
    </ligand>
</feature>
<comment type="caution">
    <text evidence="19">The sequence shown here is derived from an EMBL/GenBank/DDBJ whole genome shotgun (WGS) entry which is preliminary data.</text>
</comment>
<dbReference type="NCBIfam" id="TIGR00863">
    <property type="entry name" value="P2X"/>
    <property type="match status" value="1"/>
</dbReference>
<keyword evidence="9 15" id="KW-1015">Disulfide bond</keyword>
<evidence type="ECO:0000256" key="13">
    <source>
        <dbReference type="ARBA" id="ARBA00036634"/>
    </source>
</evidence>
<dbReference type="GO" id="GO:0070588">
    <property type="term" value="P:calcium ion transmembrane transport"/>
    <property type="evidence" value="ECO:0007669"/>
    <property type="project" value="TreeGrafter"/>
</dbReference>
<feature type="disulfide bond" evidence="15">
    <location>
        <begin position="242"/>
        <end position="251"/>
    </location>
</feature>